<reference evidence="1" key="2">
    <citation type="submission" date="2025-03" db="EMBL/GenBank/DDBJ databases">
        <authorList>
            <consortium name="ELIXIR-Norway"/>
            <consortium name="Elixir Norway"/>
        </authorList>
    </citation>
    <scope>NUCLEOTIDE SEQUENCE</scope>
</reference>
<feature type="non-terminal residue" evidence="1">
    <location>
        <position position="73"/>
    </location>
</feature>
<name>A0AC59YBE0_RANTA</name>
<accession>A0AC59YBE0</accession>
<dbReference type="Proteomes" id="UP001162501">
    <property type="component" value="Chromosome 12"/>
</dbReference>
<feature type="non-terminal residue" evidence="1">
    <location>
        <position position="1"/>
    </location>
</feature>
<organism evidence="1 2">
    <name type="scientific">Rangifer tarandus platyrhynchus</name>
    <name type="common">Svalbard reindeer</name>
    <dbReference type="NCBI Taxonomy" id="3082113"/>
    <lineage>
        <taxon>Eukaryota</taxon>
        <taxon>Metazoa</taxon>
        <taxon>Chordata</taxon>
        <taxon>Craniata</taxon>
        <taxon>Vertebrata</taxon>
        <taxon>Euteleostomi</taxon>
        <taxon>Mammalia</taxon>
        <taxon>Eutheria</taxon>
        <taxon>Laurasiatheria</taxon>
        <taxon>Artiodactyla</taxon>
        <taxon>Ruminantia</taxon>
        <taxon>Pecora</taxon>
        <taxon>Cervidae</taxon>
        <taxon>Odocoileinae</taxon>
        <taxon>Rangifer</taxon>
    </lineage>
</organism>
<evidence type="ECO:0000313" key="1">
    <source>
        <dbReference type="EMBL" id="CAM9548344.1"/>
    </source>
</evidence>
<gene>
    <name evidence="1" type="ORF">MRATA1EN22A_LOCUS4072</name>
</gene>
<dbReference type="EMBL" id="OX596096">
    <property type="protein sequence ID" value="CAM9548344.1"/>
    <property type="molecule type" value="Genomic_DNA"/>
</dbReference>
<protein>
    <submittedName>
        <fullName evidence="1">Uncharacterized protein</fullName>
    </submittedName>
</protein>
<sequence length="73" mass="8170">EGKVMSTPCQEVFETLTLRTLSPVLMQALSTLLMLEPKARMSQTFPGVCSGLLCCFFSSMLRQKEFCNFPPFA</sequence>
<reference evidence="1" key="1">
    <citation type="submission" date="2023-05" db="EMBL/GenBank/DDBJ databases">
        <authorList>
            <consortium name="ELIXIR-Norway"/>
        </authorList>
    </citation>
    <scope>NUCLEOTIDE SEQUENCE</scope>
</reference>
<evidence type="ECO:0000313" key="2">
    <source>
        <dbReference type="Proteomes" id="UP001162501"/>
    </source>
</evidence>
<proteinExistence type="predicted"/>